<evidence type="ECO:0000313" key="1">
    <source>
        <dbReference type="EMBL" id="KZV98656.1"/>
    </source>
</evidence>
<gene>
    <name evidence="1" type="ORF">EXIGLDRAFT_746529</name>
</gene>
<dbReference type="AlphaFoldDB" id="A0A165M249"/>
<protein>
    <submittedName>
        <fullName evidence="1">Uncharacterized protein</fullName>
    </submittedName>
</protein>
<dbReference type="EMBL" id="KV425916">
    <property type="protein sequence ID" value="KZV98656.1"/>
    <property type="molecule type" value="Genomic_DNA"/>
</dbReference>
<name>A0A165M249_EXIGL</name>
<organism evidence="1 2">
    <name type="scientific">Exidia glandulosa HHB12029</name>
    <dbReference type="NCBI Taxonomy" id="1314781"/>
    <lineage>
        <taxon>Eukaryota</taxon>
        <taxon>Fungi</taxon>
        <taxon>Dikarya</taxon>
        <taxon>Basidiomycota</taxon>
        <taxon>Agaricomycotina</taxon>
        <taxon>Agaricomycetes</taxon>
        <taxon>Auriculariales</taxon>
        <taxon>Exidiaceae</taxon>
        <taxon>Exidia</taxon>
    </lineage>
</organism>
<keyword evidence="2" id="KW-1185">Reference proteome</keyword>
<sequence length="191" mass="21241">MDNCTEASTLSSRPLGWCVTDRSIGCGNVASNVDERIQSGVGRESGQNDRITVRPFDIGWEDVFSHAPLLGIGRVPDSLEVVNNKQGPVMRAEMLEKRSERVTRCRQTERCEHAGQEVVNASRGLCRDEEATITESRSNFDTLYDGVGEGGLSQASRTHDCESNRTRAINNKIDKTAQFLVAPVQNLWTRW</sequence>
<evidence type="ECO:0000313" key="2">
    <source>
        <dbReference type="Proteomes" id="UP000077266"/>
    </source>
</evidence>
<reference evidence="1 2" key="1">
    <citation type="journal article" date="2016" name="Mol. Biol. Evol.">
        <title>Comparative Genomics of Early-Diverging Mushroom-Forming Fungi Provides Insights into the Origins of Lignocellulose Decay Capabilities.</title>
        <authorList>
            <person name="Nagy L.G."/>
            <person name="Riley R."/>
            <person name="Tritt A."/>
            <person name="Adam C."/>
            <person name="Daum C."/>
            <person name="Floudas D."/>
            <person name="Sun H."/>
            <person name="Yadav J.S."/>
            <person name="Pangilinan J."/>
            <person name="Larsson K.H."/>
            <person name="Matsuura K."/>
            <person name="Barry K."/>
            <person name="Labutti K."/>
            <person name="Kuo R."/>
            <person name="Ohm R.A."/>
            <person name="Bhattacharya S.S."/>
            <person name="Shirouzu T."/>
            <person name="Yoshinaga Y."/>
            <person name="Martin F.M."/>
            <person name="Grigoriev I.V."/>
            <person name="Hibbett D.S."/>
        </authorList>
    </citation>
    <scope>NUCLEOTIDE SEQUENCE [LARGE SCALE GENOMIC DNA]</scope>
    <source>
        <strain evidence="1 2">HHB12029</strain>
    </source>
</reference>
<proteinExistence type="predicted"/>
<accession>A0A165M249</accession>
<dbReference type="InParanoid" id="A0A165M249"/>
<dbReference type="Proteomes" id="UP000077266">
    <property type="component" value="Unassembled WGS sequence"/>
</dbReference>